<organism evidence="1 2">
    <name type="scientific">Lates japonicus</name>
    <name type="common">Japanese lates</name>
    <dbReference type="NCBI Taxonomy" id="270547"/>
    <lineage>
        <taxon>Eukaryota</taxon>
        <taxon>Metazoa</taxon>
        <taxon>Chordata</taxon>
        <taxon>Craniata</taxon>
        <taxon>Vertebrata</taxon>
        <taxon>Euteleostomi</taxon>
        <taxon>Actinopterygii</taxon>
        <taxon>Neopterygii</taxon>
        <taxon>Teleostei</taxon>
        <taxon>Neoteleostei</taxon>
        <taxon>Acanthomorphata</taxon>
        <taxon>Carangaria</taxon>
        <taxon>Carangaria incertae sedis</taxon>
        <taxon>Centropomidae</taxon>
        <taxon>Lates</taxon>
    </lineage>
</organism>
<protein>
    <submittedName>
        <fullName evidence="1">Verprolin-like protein</fullName>
    </submittedName>
</protein>
<proteinExistence type="predicted"/>
<keyword evidence="2" id="KW-1185">Reference proteome</keyword>
<dbReference type="EMBL" id="BRZM01000056">
    <property type="protein sequence ID" value="GLD62801.1"/>
    <property type="molecule type" value="Genomic_DNA"/>
</dbReference>
<evidence type="ECO:0000313" key="1">
    <source>
        <dbReference type="EMBL" id="GLD62801.1"/>
    </source>
</evidence>
<accession>A0AAD3MZI2</accession>
<dbReference type="AlphaFoldDB" id="A0AAD3MZI2"/>
<gene>
    <name evidence="1" type="ORF">AKAME5_001448000</name>
</gene>
<reference evidence="1" key="1">
    <citation type="submission" date="2022-08" db="EMBL/GenBank/DDBJ databases">
        <title>Genome sequencing of akame (Lates japonicus).</title>
        <authorList>
            <person name="Hashiguchi Y."/>
            <person name="Takahashi H."/>
        </authorList>
    </citation>
    <scope>NUCLEOTIDE SEQUENCE</scope>
    <source>
        <strain evidence="1">Kochi</strain>
    </source>
</reference>
<evidence type="ECO:0000313" key="2">
    <source>
        <dbReference type="Proteomes" id="UP001279410"/>
    </source>
</evidence>
<name>A0AAD3MZI2_LATJO</name>
<dbReference type="Proteomes" id="UP001279410">
    <property type="component" value="Unassembled WGS sequence"/>
</dbReference>
<comment type="caution">
    <text evidence="1">The sequence shown here is derived from an EMBL/GenBank/DDBJ whole genome shotgun (WGS) entry which is preliminary data.</text>
</comment>
<sequence length="152" mass="16853">MWCLVAKQVGPFHVYDPTASYRSDLYMQPRGLTMDPQPQCSNLHHYPDPCPQDGRISWQRPSSAPSQHLLGGLPRALAPEWIFSSQPGGCKQRCDSRQDHSLCTNAHTGVPCLLLDSSLHQPQSTPGPGTKTFILFPPWSPVKSPQPSPTRQ</sequence>